<sequence>MSGSGESPTEAWARNRLEPFLGHLELADVPGTTGKHDFEHLEGETVTDAVEVTAWTDSDRSALRSALSDQTELRINSKLSWSVSIYPLTRVEELTRSPELPELLAAAEQQGVRKLPSAVSPELISAVARLGIEAVFAHDPAPGREGVVRITTGTFAASGWDGPEIDKWLDDAFAGEQLARRVRKLERANADRRHLFLALDTDTSAGMGVSLALDSSFLPGAAGLAMPNFVPPTPLTDLWLWPRMPGAGLRYSDPDGWSVVQDRSES</sequence>
<dbReference type="Proteomes" id="UP000319514">
    <property type="component" value="Unassembled WGS sequence"/>
</dbReference>
<proteinExistence type="predicted"/>
<keyword evidence="2" id="KW-1185">Reference proteome</keyword>
<reference evidence="1 2" key="1">
    <citation type="submission" date="2019-06" db="EMBL/GenBank/DDBJ databases">
        <title>Sequencing the genomes of 1000 actinobacteria strains.</title>
        <authorList>
            <person name="Klenk H.-P."/>
        </authorList>
    </citation>
    <scope>NUCLEOTIDE SEQUENCE [LARGE SCALE GENOMIC DNA]</scope>
    <source>
        <strain evidence="1 2">DSM 18082</strain>
    </source>
</reference>
<evidence type="ECO:0000313" key="2">
    <source>
        <dbReference type="Proteomes" id="UP000319514"/>
    </source>
</evidence>
<protein>
    <submittedName>
        <fullName evidence="1">Uncharacterized protein</fullName>
    </submittedName>
</protein>
<evidence type="ECO:0000313" key="1">
    <source>
        <dbReference type="EMBL" id="TQL60953.1"/>
    </source>
</evidence>
<name>A0A542ZKS4_9MICO</name>
<dbReference type="RefSeq" id="WP_141788792.1">
    <property type="nucleotide sequence ID" value="NZ_BAAAKX010000007.1"/>
</dbReference>
<dbReference type="EMBL" id="VFOQ01000001">
    <property type="protein sequence ID" value="TQL60953.1"/>
    <property type="molecule type" value="Genomic_DNA"/>
</dbReference>
<accession>A0A542ZKS4</accession>
<dbReference type="OrthoDB" id="4964161at2"/>
<organism evidence="1 2">
    <name type="scientific">Oryzihumus leptocrescens</name>
    <dbReference type="NCBI Taxonomy" id="297536"/>
    <lineage>
        <taxon>Bacteria</taxon>
        <taxon>Bacillati</taxon>
        <taxon>Actinomycetota</taxon>
        <taxon>Actinomycetes</taxon>
        <taxon>Micrococcales</taxon>
        <taxon>Intrasporangiaceae</taxon>
        <taxon>Oryzihumus</taxon>
    </lineage>
</organism>
<gene>
    <name evidence="1" type="ORF">FB474_2355</name>
</gene>
<dbReference type="AlphaFoldDB" id="A0A542ZKS4"/>
<comment type="caution">
    <text evidence="1">The sequence shown here is derived from an EMBL/GenBank/DDBJ whole genome shotgun (WGS) entry which is preliminary data.</text>
</comment>